<dbReference type="OrthoDB" id="200510at2157"/>
<name>A0A7D6GTI6_9EURY</name>
<dbReference type="Proteomes" id="UP000510869">
    <property type="component" value="Chromosome"/>
</dbReference>
<dbReference type="RefSeq" id="WP_180842883.1">
    <property type="nucleotide sequence ID" value="NZ_CP059154.1"/>
</dbReference>
<dbReference type="GeneID" id="56143342"/>
<gene>
    <name evidence="1" type="ORF">HYG81_09015</name>
</gene>
<evidence type="ECO:0000313" key="1">
    <source>
        <dbReference type="EMBL" id="QLK27723.1"/>
    </source>
</evidence>
<keyword evidence="2" id="KW-1185">Reference proteome</keyword>
<sequence>MRLITSLGLTLILIGAVVIVAPSGTFDSLNADRNIGVETAADEGNAFLGLKANYSGQEIVYEEGGFFSPGTDTSATVATVTNNVNDDWTAVSVAVDSVIWESGADGRVLEVAASPESLSPGEIGTIELECSGDVSGNANDATVALDVSAEGDGNVSVERNAFPVSGVEFNCEGADDPGTEPPSNPVPIGSIDELAVVGTPTAEEGEPFFGSAPNSRVSFTVEYTGTGSATVTAVQLRSTSSSATRVESILGNNREIEIETTDDGGFDAAEGMSIGDTSYPLDQNAAIGTGSTAAITVQEFREGGEFTRVDMAGEDVTVVLLVEGLDSDAPDTAVPVEIELENL</sequence>
<evidence type="ECO:0000313" key="2">
    <source>
        <dbReference type="Proteomes" id="UP000510869"/>
    </source>
</evidence>
<organism evidence="1 2">
    <name type="scientific">Natrinema zhouii</name>
    <dbReference type="NCBI Taxonomy" id="1710539"/>
    <lineage>
        <taxon>Archaea</taxon>
        <taxon>Methanobacteriati</taxon>
        <taxon>Methanobacteriota</taxon>
        <taxon>Stenosarchaea group</taxon>
        <taxon>Halobacteria</taxon>
        <taxon>Halobacteriales</taxon>
        <taxon>Natrialbaceae</taxon>
        <taxon>Natrinema</taxon>
    </lineage>
</organism>
<dbReference type="KEGG" id="nay:HYG81_09015"/>
<proteinExistence type="predicted"/>
<dbReference type="EMBL" id="CP059154">
    <property type="protein sequence ID" value="QLK27723.1"/>
    <property type="molecule type" value="Genomic_DNA"/>
</dbReference>
<dbReference type="AlphaFoldDB" id="A0A7D6GTI6"/>
<accession>A0A7D6GTI6</accession>
<protein>
    <submittedName>
        <fullName evidence="1">Uncharacterized protein</fullName>
    </submittedName>
</protein>
<reference evidence="1 2" key="1">
    <citation type="submission" date="2020-07" db="EMBL/GenBank/DDBJ databases">
        <title>Natrinema (YPL30) sp. nov. and Haloterrigena xxxxxx (YPL8) sp. nov., isolated from a salt mine.</title>
        <authorList>
            <person name="Cui H."/>
        </authorList>
    </citation>
    <scope>NUCLEOTIDE SEQUENCE [LARGE SCALE GENOMIC DNA]</scope>
    <source>
        <strain evidence="1 2">YPL13</strain>
    </source>
</reference>